<feature type="region of interest" description="Disordered" evidence="11">
    <location>
        <begin position="498"/>
        <end position="702"/>
    </location>
</feature>
<keyword evidence="7" id="KW-0249">Electron transport</keyword>
<feature type="transmembrane region" description="Helical" evidence="12">
    <location>
        <begin position="325"/>
        <end position="346"/>
    </location>
</feature>
<dbReference type="InterPro" id="IPR006593">
    <property type="entry name" value="Cyt_b561/ferric_Rdtase_TM"/>
</dbReference>
<evidence type="ECO:0000256" key="8">
    <source>
        <dbReference type="ARBA" id="ARBA00022989"/>
    </source>
</evidence>
<feature type="compositionally biased region" description="Basic and acidic residues" evidence="11">
    <location>
        <begin position="299"/>
        <end position="320"/>
    </location>
</feature>
<feature type="transmembrane region" description="Helical" evidence="12">
    <location>
        <begin position="176"/>
        <end position="192"/>
    </location>
</feature>
<dbReference type="SMART" id="SM00665">
    <property type="entry name" value="B561"/>
    <property type="match status" value="1"/>
</dbReference>
<organism evidence="14 15">
    <name type="scientific">Sporothrix epigloea</name>
    <dbReference type="NCBI Taxonomy" id="1892477"/>
    <lineage>
        <taxon>Eukaryota</taxon>
        <taxon>Fungi</taxon>
        <taxon>Dikarya</taxon>
        <taxon>Ascomycota</taxon>
        <taxon>Pezizomycotina</taxon>
        <taxon>Sordariomycetes</taxon>
        <taxon>Sordariomycetidae</taxon>
        <taxon>Ophiostomatales</taxon>
        <taxon>Ophiostomataceae</taxon>
        <taxon>Sporothrix</taxon>
    </lineage>
</organism>
<feature type="transmembrane region" description="Helical" evidence="12">
    <location>
        <begin position="198"/>
        <end position="218"/>
    </location>
</feature>
<proteinExistence type="predicted"/>
<feature type="transmembrane region" description="Helical" evidence="12">
    <location>
        <begin position="136"/>
        <end position="155"/>
    </location>
</feature>
<feature type="compositionally biased region" description="Basic and acidic residues" evidence="11">
    <location>
        <begin position="508"/>
        <end position="525"/>
    </location>
</feature>
<accession>A0ABP0D9D9</accession>
<keyword evidence="6" id="KW-0479">Metal-binding</keyword>
<keyword evidence="15" id="KW-1185">Reference proteome</keyword>
<feature type="region of interest" description="Disordered" evidence="11">
    <location>
        <begin position="349"/>
        <end position="412"/>
    </location>
</feature>
<evidence type="ECO:0000256" key="9">
    <source>
        <dbReference type="ARBA" id="ARBA00023004"/>
    </source>
</evidence>
<feature type="compositionally biased region" description="Gly residues" evidence="11">
    <location>
        <begin position="817"/>
        <end position="826"/>
    </location>
</feature>
<dbReference type="PANTHER" id="PTHR15422">
    <property type="entry name" value="OS05G0565100 PROTEIN"/>
    <property type="match status" value="1"/>
</dbReference>
<dbReference type="EMBL" id="CAWUON010000008">
    <property type="protein sequence ID" value="CAK7264844.1"/>
    <property type="molecule type" value="Genomic_DNA"/>
</dbReference>
<sequence>MAPADQLAPAGSSSYTSDTLNVGDGTWDFTKNDFLLPNLVGLNFDTMRYNGMGNRFSSVTQYHTLIMGHAVIGILTFLFIIPLSVMIVRFHNNRTGQAARMHTYLNVIAVMLATIVLITGWFAVGPNRSLTNPHHGIGIAIYTLVLLQIIGGRLVRHLAGRHSFRLTIHRWSGRTIAILGIVQVPLGLTLYGSPKFLFILYALWMSFLLFIYFILNYLHEGRNYRDGYISGGRLDGPTKPSGGGSMFRWLGPLAAGAGTIALLRSRNRDRSPDRSRRQSQSRRGSRSRSRSYGRTDVISPRRESESFVENEKYNNRHKDEGKNGFMERLIAAGAAAGAGALFTKFLSSRRKKNRDEEYSAVSTDTPSRPGRLTRPPPRRNVPPVSEVSYMTEDSRTTRTGSPIPGPGRRLPVGTAAAATAGAAAGAAAASGGNPYRANDNRPVTPRPSHQRTHSMHDPVDNSDYSSYQSPSRRTPPASSGRIASAGKGLLGGMGLGWFASKFGRKPNKTIDDNERMRIEEDDRRSGMQGRHYTGDGYGSPVRRDRRSHRPPPSSQAYSDLSESVIESSRPPPPGGYAPIAAGAPTAGVSAGLPVGGPRSSAYVPVTPANPRRSQSISRSRQDVQPIRMPDMPSDSESDSILPQDHAQRSSSRRPGEAEALAGDAAAGAAAGTVGRGSSRRINEEGRNAAYPPPSNIVKVKVPHDRAGNITLRRLTEAEAAAERGSNQQRRAYLSDDASSLSGALSPGNRRYRRESSVRPAELSAERRAEAAQAQQAPSMASQAPYQGAPPSSSAMLSPPNPPFAGGRRPKDSVTFSGVGGGPGSGPSGSNPVAGHTMTSIESPGSHGTWSAMTPSPNAGGTGGVQPPDVASTSAAERRRRRRLERNDTGRQPTKVDFQ</sequence>
<feature type="transmembrane region" description="Helical" evidence="12">
    <location>
        <begin position="66"/>
        <end position="91"/>
    </location>
</feature>
<feature type="compositionally biased region" description="Low complexity" evidence="11">
    <location>
        <begin position="770"/>
        <end position="797"/>
    </location>
</feature>
<name>A0ABP0D9D9_9PEZI</name>
<feature type="compositionally biased region" description="Polar residues" evidence="11">
    <location>
        <begin position="836"/>
        <end position="858"/>
    </location>
</feature>
<evidence type="ECO:0000256" key="5">
    <source>
        <dbReference type="ARBA" id="ARBA00022692"/>
    </source>
</evidence>
<gene>
    <name evidence="14" type="ORF">SEPCBS119000_001207</name>
</gene>
<dbReference type="Gene3D" id="1.20.120.1770">
    <property type="match status" value="1"/>
</dbReference>
<comment type="subcellular location">
    <subcellularLocation>
        <location evidence="2">Membrane</location>
        <topology evidence="2">Multi-pass membrane protein</topology>
    </subcellularLocation>
</comment>
<evidence type="ECO:0000256" key="10">
    <source>
        <dbReference type="ARBA" id="ARBA00023136"/>
    </source>
</evidence>
<feature type="compositionally biased region" description="Polar residues" evidence="11">
    <location>
        <begin position="555"/>
        <end position="566"/>
    </location>
</feature>
<feature type="compositionally biased region" description="Low complexity" evidence="11">
    <location>
        <begin position="576"/>
        <end position="587"/>
    </location>
</feature>
<reference evidence="14 15" key="1">
    <citation type="submission" date="2024-01" db="EMBL/GenBank/DDBJ databases">
        <authorList>
            <person name="Allen C."/>
            <person name="Tagirdzhanova G."/>
        </authorList>
    </citation>
    <scope>NUCLEOTIDE SEQUENCE [LARGE SCALE GENOMIC DNA]</scope>
    <source>
        <strain evidence="14 15">CBS 119000</strain>
    </source>
</reference>
<protein>
    <recommendedName>
        <fullName evidence="13">Cytochrome b561 domain-containing protein</fullName>
    </recommendedName>
</protein>
<evidence type="ECO:0000256" key="7">
    <source>
        <dbReference type="ARBA" id="ARBA00022982"/>
    </source>
</evidence>
<evidence type="ECO:0000256" key="3">
    <source>
        <dbReference type="ARBA" id="ARBA00022448"/>
    </source>
</evidence>
<evidence type="ECO:0000313" key="15">
    <source>
        <dbReference type="Proteomes" id="UP001642502"/>
    </source>
</evidence>
<evidence type="ECO:0000259" key="13">
    <source>
        <dbReference type="SMART" id="SM00665"/>
    </source>
</evidence>
<evidence type="ECO:0000313" key="14">
    <source>
        <dbReference type="EMBL" id="CAK7264844.1"/>
    </source>
</evidence>
<evidence type="ECO:0000256" key="12">
    <source>
        <dbReference type="SAM" id="Phobius"/>
    </source>
</evidence>
<keyword evidence="3" id="KW-0813">Transport</keyword>
<feature type="region of interest" description="Disordered" evidence="11">
    <location>
        <begin position="427"/>
        <end position="485"/>
    </location>
</feature>
<feature type="domain" description="Cytochrome b561" evidence="13">
    <location>
        <begin position="68"/>
        <end position="188"/>
    </location>
</feature>
<feature type="compositionally biased region" description="Low complexity" evidence="11">
    <location>
        <begin position="734"/>
        <end position="745"/>
    </location>
</feature>
<feature type="compositionally biased region" description="Low complexity" evidence="11">
    <location>
        <begin position="657"/>
        <end position="671"/>
    </location>
</feature>
<keyword evidence="9" id="KW-0408">Iron</keyword>
<feature type="region of interest" description="Disordered" evidence="11">
    <location>
        <begin position="265"/>
        <end position="320"/>
    </location>
</feature>
<evidence type="ECO:0000256" key="1">
    <source>
        <dbReference type="ARBA" id="ARBA00001970"/>
    </source>
</evidence>
<evidence type="ECO:0000256" key="11">
    <source>
        <dbReference type="SAM" id="MobiDB-lite"/>
    </source>
</evidence>
<dbReference type="PANTHER" id="PTHR15422:SF24">
    <property type="entry name" value="DOMON RELATED DOMAIN-CONTAINING PROTEIN"/>
    <property type="match status" value="1"/>
</dbReference>
<dbReference type="InterPro" id="IPR045150">
    <property type="entry name" value="CYB561D1/2"/>
</dbReference>
<feature type="compositionally biased region" description="Polar residues" evidence="11">
    <location>
        <begin position="462"/>
        <end position="472"/>
    </location>
</feature>
<keyword evidence="10 12" id="KW-0472">Membrane</keyword>
<comment type="cofactor">
    <cofactor evidence="1">
        <name>heme b</name>
        <dbReference type="ChEBI" id="CHEBI:60344"/>
    </cofactor>
</comment>
<keyword evidence="8 12" id="KW-1133">Transmembrane helix</keyword>
<dbReference type="CDD" id="cd08760">
    <property type="entry name" value="Cyt_b561_FRRS1_like"/>
    <property type="match status" value="1"/>
</dbReference>
<keyword evidence="5 12" id="KW-0812">Transmembrane</keyword>
<evidence type="ECO:0000256" key="2">
    <source>
        <dbReference type="ARBA" id="ARBA00004141"/>
    </source>
</evidence>
<feature type="transmembrane region" description="Helical" evidence="12">
    <location>
        <begin position="103"/>
        <end position="124"/>
    </location>
</feature>
<keyword evidence="4" id="KW-0349">Heme</keyword>
<evidence type="ECO:0000256" key="6">
    <source>
        <dbReference type="ARBA" id="ARBA00022723"/>
    </source>
</evidence>
<dbReference type="Proteomes" id="UP001642502">
    <property type="component" value="Unassembled WGS sequence"/>
</dbReference>
<feature type="compositionally biased region" description="Basic residues" evidence="11">
    <location>
        <begin position="277"/>
        <end position="291"/>
    </location>
</feature>
<feature type="compositionally biased region" description="Basic and acidic residues" evidence="11">
    <location>
        <begin position="266"/>
        <end position="276"/>
    </location>
</feature>
<evidence type="ECO:0000256" key="4">
    <source>
        <dbReference type="ARBA" id="ARBA00022617"/>
    </source>
</evidence>
<feature type="region of interest" description="Disordered" evidence="11">
    <location>
        <begin position="719"/>
        <end position="898"/>
    </location>
</feature>
<comment type="caution">
    <text evidence="14">The sequence shown here is derived from an EMBL/GenBank/DDBJ whole genome shotgun (WGS) entry which is preliminary data.</text>
</comment>